<evidence type="ECO:0000313" key="2">
    <source>
        <dbReference type="EMBL" id="RYP08080.1"/>
    </source>
</evidence>
<dbReference type="InterPro" id="IPR002347">
    <property type="entry name" value="SDR_fam"/>
</dbReference>
<sequence>MGPQLDVAPETEGSVSNFIYRQLTFTPKVVSGVSLTGKTALVTGANTGVGLEVSRQLLDIGVSKLILAVRNESKGQDAATNLSQGRSLKDGTIEVWHLDLDSYDSITAFADRAKTLNRLDITVLNAGLVLIKNELNKNTGHDETIQVNYLSTALLTVLLLPVANNVPLLPSFDEPGVGNPTGRMMVSKLLGQFFLSELARRVPASVAVINCATPGMVHNSEFNREVNRTLGGKIAKVFMRRIGYTSAVGARNVTDAAVNHGEETHGQYLSTQKLKPMASIIYTEEGKKISERLWSETMSELSFAKVQDIVDELSKGA</sequence>
<reference evidence="2 3" key="1">
    <citation type="submission" date="2018-06" db="EMBL/GenBank/DDBJ databases">
        <title>Complete Genomes of Monosporascus.</title>
        <authorList>
            <person name="Robinson A.J."/>
            <person name="Natvig D.O."/>
        </authorList>
    </citation>
    <scope>NUCLEOTIDE SEQUENCE [LARGE SCALE GENOMIC DNA]</scope>
    <source>
        <strain evidence="2 3">CBS 110550</strain>
    </source>
</reference>
<dbReference type="EMBL" id="QJNU01000073">
    <property type="protein sequence ID" value="RYP08080.1"/>
    <property type="molecule type" value="Genomic_DNA"/>
</dbReference>
<evidence type="ECO:0000313" key="3">
    <source>
        <dbReference type="Proteomes" id="UP000293360"/>
    </source>
</evidence>
<dbReference type="Gene3D" id="3.40.50.720">
    <property type="entry name" value="NAD(P)-binding Rossmann-like Domain"/>
    <property type="match status" value="1"/>
</dbReference>
<keyword evidence="1" id="KW-0560">Oxidoreductase</keyword>
<comment type="caution">
    <text evidence="2">The sequence shown here is derived from an EMBL/GenBank/DDBJ whole genome shotgun (WGS) entry which is preliminary data.</text>
</comment>
<keyword evidence="3" id="KW-1185">Reference proteome</keyword>
<dbReference type="Proteomes" id="UP000293360">
    <property type="component" value="Unassembled WGS sequence"/>
</dbReference>
<dbReference type="GO" id="GO:0016491">
    <property type="term" value="F:oxidoreductase activity"/>
    <property type="evidence" value="ECO:0007669"/>
    <property type="project" value="UniProtKB-KW"/>
</dbReference>
<accession>A0A4Q4TR53</accession>
<protein>
    <submittedName>
        <fullName evidence="2">Uncharacterized protein</fullName>
    </submittedName>
</protein>
<dbReference type="OrthoDB" id="542013at2759"/>
<dbReference type="PANTHER" id="PTHR43157">
    <property type="entry name" value="PHOSPHATIDYLINOSITOL-GLYCAN BIOSYNTHESIS CLASS F PROTEIN-RELATED"/>
    <property type="match status" value="1"/>
</dbReference>
<dbReference type="Pfam" id="PF00106">
    <property type="entry name" value="adh_short"/>
    <property type="match status" value="1"/>
</dbReference>
<proteinExistence type="predicted"/>
<dbReference type="InterPro" id="IPR036291">
    <property type="entry name" value="NAD(P)-bd_dom_sf"/>
</dbReference>
<organism evidence="2 3">
    <name type="scientific">Monosporascus ibericus</name>
    <dbReference type="NCBI Taxonomy" id="155417"/>
    <lineage>
        <taxon>Eukaryota</taxon>
        <taxon>Fungi</taxon>
        <taxon>Dikarya</taxon>
        <taxon>Ascomycota</taxon>
        <taxon>Pezizomycotina</taxon>
        <taxon>Sordariomycetes</taxon>
        <taxon>Xylariomycetidae</taxon>
        <taxon>Xylariales</taxon>
        <taxon>Xylariales incertae sedis</taxon>
        <taxon>Monosporascus</taxon>
    </lineage>
</organism>
<dbReference type="STRING" id="155417.A0A4Q4TR53"/>
<dbReference type="SUPFAM" id="SSF51735">
    <property type="entry name" value="NAD(P)-binding Rossmann-fold domains"/>
    <property type="match status" value="1"/>
</dbReference>
<evidence type="ECO:0000256" key="1">
    <source>
        <dbReference type="ARBA" id="ARBA00023002"/>
    </source>
</evidence>
<name>A0A4Q4TR53_9PEZI</name>
<dbReference type="PANTHER" id="PTHR43157:SF31">
    <property type="entry name" value="PHOSPHATIDYLINOSITOL-GLYCAN BIOSYNTHESIS CLASS F PROTEIN"/>
    <property type="match status" value="1"/>
</dbReference>
<gene>
    <name evidence="2" type="ORF">DL764_002120</name>
</gene>
<dbReference type="PRINTS" id="PR00081">
    <property type="entry name" value="GDHRDH"/>
</dbReference>
<dbReference type="AlphaFoldDB" id="A0A4Q4TR53"/>